<dbReference type="InterPro" id="IPR014721">
    <property type="entry name" value="Ribsml_uS5_D2-typ_fold_subgr"/>
</dbReference>
<dbReference type="SMART" id="SM00382">
    <property type="entry name" value="AAA"/>
    <property type="match status" value="1"/>
</dbReference>
<evidence type="ECO:0000256" key="1">
    <source>
        <dbReference type="ARBA" id="ARBA00022723"/>
    </source>
</evidence>
<dbReference type="InterPro" id="IPR003593">
    <property type="entry name" value="AAA+_ATPase"/>
</dbReference>
<dbReference type="InterPro" id="IPR027417">
    <property type="entry name" value="P-loop_NTPase"/>
</dbReference>
<dbReference type="Pfam" id="PF13541">
    <property type="entry name" value="ChlI"/>
    <property type="match status" value="1"/>
</dbReference>
<comment type="function">
    <text evidence="11">Plays a role in repairing double-strand DNA breaks, probably involving stabilizing or processing branched DNA or blocked replication forks.</text>
</comment>
<evidence type="ECO:0000256" key="3">
    <source>
        <dbReference type="ARBA" id="ARBA00022763"/>
    </source>
</evidence>
<dbReference type="PRINTS" id="PR01874">
    <property type="entry name" value="DNAREPAIRADA"/>
</dbReference>
<dbReference type="Proteomes" id="UP000297149">
    <property type="component" value="Chromosome"/>
</dbReference>
<keyword evidence="5" id="KW-0378">Hydrolase</keyword>
<dbReference type="AlphaFoldDB" id="A0A4P7W598"/>
<dbReference type="InterPro" id="IPR041166">
    <property type="entry name" value="Rubredoxin_2"/>
</dbReference>
<dbReference type="Pfam" id="PF18073">
    <property type="entry name" value="Zn_ribbon_LapB"/>
    <property type="match status" value="1"/>
</dbReference>
<dbReference type="InterPro" id="IPR004504">
    <property type="entry name" value="DNA_repair_RadA"/>
</dbReference>
<reference evidence="16" key="1">
    <citation type="submission" date="2019-02" db="EMBL/GenBank/DDBJ databases">
        <title>Isolation and identification of novel species under the genus Muribaculum.</title>
        <authorList>
            <person name="Miyake S."/>
            <person name="Ding Y."/>
            <person name="Low A."/>
            <person name="Soh M."/>
            <person name="Seedorf H."/>
        </authorList>
    </citation>
    <scope>NUCLEOTIDE SEQUENCE [LARGE SCALE GENOMIC DNA]</scope>
    <source>
        <strain evidence="16">H5</strain>
    </source>
</reference>
<evidence type="ECO:0000256" key="7">
    <source>
        <dbReference type="ARBA" id="ARBA00022840"/>
    </source>
</evidence>
<keyword evidence="3 11" id="KW-0227">DNA damage</keyword>
<gene>
    <name evidence="11 15" type="primary">radA</name>
    <name evidence="15" type="ORF">E7747_13330</name>
</gene>
<evidence type="ECO:0000256" key="5">
    <source>
        <dbReference type="ARBA" id="ARBA00022801"/>
    </source>
</evidence>
<organism evidence="15 16">
    <name type="scientific">Duncaniella dubosii</name>
    <dbReference type="NCBI Taxonomy" id="2518971"/>
    <lineage>
        <taxon>Bacteria</taxon>
        <taxon>Pseudomonadati</taxon>
        <taxon>Bacteroidota</taxon>
        <taxon>Bacteroidia</taxon>
        <taxon>Bacteroidales</taxon>
        <taxon>Muribaculaceae</taxon>
        <taxon>Duncaniella</taxon>
    </lineage>
</organism>
<keyword evidence="7 11" id="KW-0067">ATP-binding</keyword>
<keyword evidence="1 11" id="KW-0479">Metal-binding</keyword>
<evidence type="ECO:0000256" key="11">
    <source>
        <dbReference type="HAMAP-Rule" id="MF_01498"/>
    </source>
</evidence>
<protein>
    <recommendedName>
        <fullName evidence="11 12">DNA repair protein RadA</fullName>
    </recommendedName>
</protein>
<dbReference type="GO" id="GO:0016787">
    <property type="term" value="F:hydrolase activity"/>
    <property type="evidence" value="ECO:0007669"/>
    <property type="project" value="UniProtKB-KW"/>
</dbReference>
<evidence type="ECO:0000256" key="6">
    <source>
        <dbReference type="ARBA" id="ARBA00022833"/>
    </source>
</evidence>
<evidence type="ECO:0000256" key="8">
    <source>
        <dbReference type="ARBA" id="ARBA00023016"/>
    </source>
</evidence>
<dbReference type="GO" id="GO:0140664">
    <property type="term" value="F:ATP-dependent DNA damage sensor activity"/>
    <property type="evidence" value="ECO:0007669"/>
    <property type="project" value="InterPro"/>
</dbReference>
<dbReference type="HAMAP" id="MF_01498">
    <property type="entry name" value="RadA_bact"/>
    <property type="match status" value="1"/>
</dbReference>
<dbReference type="Pfam" id="PF13481">
    <property type="entry name" value="AAA_25"/>
    <property type="match status" value="1"/>
</dbReference>
<dbReference type="PANTHER" id="PTHR32472:SF10">
    <property type="entry name" value="DNA REPAIR PROTEIN RADA-LIKE PROTEIN"/>
    <property type="match status" value="1"/>
</dbReference>
<evidence type="ECO:0000256" key="10">
    <source>
        <dbReference type="ARBA" id="ARBA00023204"/>
    </source>
</evidence>
<accession>A0A4P7W598</accession>
<dbReference type="GO" id="GO:0008270">
    <property type="term" value="F:zinc ion binding"/>
    <property type="evidence" value="ECO:0007669"/>
    <property type="project" value="UniProtKB-KW"/>
</dbReference>
<evidence type="ECO:0000259" key="14">
    <source>
        <dbReference type="PROSITE" id="PS50162"/>
    </source>
</evidence>
<comment type="domain">
    <text evidence="11">The middle region has homology to RecA with ATPase motifs including the RadA KNRFG motif, while the C-terminus is homologous to Lon protease.</text>
</comment>
<comment type="similarity">
    <text evidence="11 13">Belongs to the RecA family. RadA subfamily.</text>
</comment>
<dbReference type="SUPFAM" id="SSF54211">
    <property type="entry name" value="Ribosomal protein S5 domain 2-like"/>
    <property type="match status" value="1"/>
</dbReference>
<dbReference type="GO" id="GO:0005829">
    <property type="term" value="C:cytosol"/>
    <property type="evidence" value="ECO:0007669"/>
    <property type="project" value="TreeGrafter"/>
</dbReference>
<evidence type="ECO:0000256" key="2">
    <source>
        <dbReference type="ARBA" id="ARBA00022741"/>
    </source>
</evidence>
<keyword evidence="2 11" id="KW-0547">Nucleotide-binding</keyword>
<dbReference type="CDD" id="cd01121">
    <property type="entry name" value="RadA_SMS_N"/>
    <property type="match status" value="1"/>
</dbReference>
<evidence type="ECO:0000256" key="13">
    <source>
        <dbReference type="RuleBase" id="RU003555"/>
    </source>
</evidence>
<dbReference type="FunFam" id="3.40.50.300:FF:000050">
    <property type="entry name" value="DNA repair protein RadA"/>
    <property type="match status" value="1"/>
</dbReference>
<dbReference type="GO" id="GO:0005524">
    <property type="term" value="F:ATP binding"/>
    <property type="evidence" value="ECO:0007669"/>
    <property type="project" value="UniProtKB-UniRule"/>
</dbReference>
<sequence>MKNVKTAWFCSSCGAQAPKWQGRCPACGEWNTMVEEKIVSEKKSKTLTPVSHGSRRTRPQLIHEIELDEEPRIKMPSAELNRVLGGGLVAGSLVLLGGEPGIGKSTLVLQNILSIRSRRILYVSGEESARQLKMRADRIGRPNDNVYIVCETSLQNIRDHIEEVNPGLIIIDSIQTIASDDIESVAGSVSQVRECAAQLLKYAKETAVPVMLIGHITKEGSIAGPKVLEHIVDVVLQFEGDRQGIYRILRSIKNRFGSTAELGIYEMCQRGLREVSNPSEMFLSMSNDDLSGISIGVTMEGIRAFLIEVQALVSTAAYGTPQRSVTGFDSKRMNMLLAVLEKRVGFKLAAKDVFLNIAGGLKVNDPALDLAVICAILSSNVDITIPKRICMAGEVGLSGEVRPVTRIEQRIREAEKLGMETIIIPRHNLKGIDLSGLNIKIIEVAKVEEAFRTLFV</sequence>
<feature type="binding site" evidence="11">
    <location>
        <begin position="98"/>
        <end position="105"/>
    </location>
    <ligand>
        <name>ATP</name>
        <dbReference type="ChEBI" id="CHEBI:30616"/>
    </ligand>
</feature>
<name>A0A4P7W598_9BACT</name>
<dbReference type="Gene3D" id="3.40.50.300">
    <property type="entry name" value="P-loop containing nucleotide triphosphate hydrolases"/>
    <property type="match status" value="1"/>
</dbReference>
<evidence type="ECO:0000256" key="12">
    <source>
        <dbReference type="NCBIfam" id="TIGR00416"/>
    </source>
</evidence>
<dbReference type="KEGG" id="ddb:E7747_13330"/>
<evidence type="ECO:0000313" key="15">
    <source>
        <dbReference type="EMBL" id="QCD43173.1"/>
    </source>
</evidence>
<feature type="region of interest" description="Lon-protease-like" evidence="11">
    <location>
        <begin position="352"/>
        <end position="456"/>
    </location>
</feature>
<dbReference type="InterPro" id="IPR020568">
    <property type="entry name" value="Ribosomal_Su5_D2-typ_SF"/>
</dbReference>
<keyword evidence="9 11" id="KW-0238">DNA-binding</keyword>
<evidence type="ECO:0000256" key="4">
    <source>
        <dbReference type="ARBA" id="ARBA00022771"/>
    </source>
</evidence>
<dbReference type="EMBL" id="CP039396">
    <property type="protein sequence ID" value="QCD43173.1"/>
    <property type="molecule type" value="Genomic_DNA"/>
</dbReference>
<feature type="domain" description="RecA family profile 1" evidence="14">
    <location>
        <begin position="69"/>
        <end position="216"/>
    </location>
</feature>
<comment type="function">
    <text evidence="13">DNA-dependent ATPase involved in processing of recombination intermediates, plays a role in repairing DNA breaks. Stimulates the branch migration of RecA-mediated strand transfer reactions, allowing the 3' invading strand to extend heteroduplex DNA faster. Binds ssDNA in the presence of ADP but not other nucleotides, has ATPase activity that is stimulated by ssDNA and various branched DNA structures, but inhibited by SSB. Does not have RecA's homology-searching function.</text>
</comment>
<keyword evidence="8 11" id="KW-0346">Stress response</keyword>
<proteinExistence type="inferred from homology"/>
<dbReference type="NCBIfam" id="TIGR00416">
    <property type="entry name" value="sms"/>
    <property type="match status" value="1"/>
</dbReference>
<dbReference type="Gene3D" id="3.30.230.10">
    <property type="match status" value="1"/>
</dbReference>
<dbReference type="RefSeq" id="WP_136416485.1">
    <property type="nucleotide sequence ID" value="NZ_CP039396.1"/>
</dbReference>
<dbReference type="PROSITE" id="PS50162">
    <property type="entry name" value="RECA_2"/>
    <property type="match status" value="1"/>
</dbReference>
<feature type="short sequence motif" description="RadA KNRFG motif" evidence="11">
    <location>
        <begin position="253"/>
        <end position="257"/>
    </location>
</feature>
<keyword evidence="16" id="KW-1185">Reference proteome</keyword>
<dbReference type="PANTHER" id="PTHR32472">
    <property type="entry name" value="DNA REPAIR PROTEIN RADA"/>
    <property type="match status" value="1"/>
</dbReference>
<keyword evidence="10 11" id="KW-0234">DNA repair</keyword>
<dbReference type="SUPFAM" id="SSF52540">
    <property type="entry name" value="P-loop containing nucleoside triphosphate hydrolases"/>
    <property type="match status" value="1"/>
</dbReference>
<dbReference type="GO" id="GO:0003684">
    <property type="term" value="F:damaged DNA binding"/>
    <property type="evidence" value="ECO:0007669"/>
    <property type="project" value="InterPro"/>
</dbReference>
<dbReference type="GO" id="GO:0000725">
    <property type="term" value="P:recombinational repair"/>
    <property type="evidence" value="ECO:0007669"/>
    <property type="project" value="UniProtKB-UniRule"/>
</dbReference>
<keyword evidence="6 13" id="KW-0862">Zinc</keyword>
<keyword evidence="4 13" id="KW-0863">Zinc-finger</keyword>
<evidence type="ECO:0000313" key="16">
    <source>
        <dbReference type="Proteomes" id="UP000297149"/>
    </source>
</evidence>
<dbReference type="InterPro" id="IPR020588">
    <property type="entry name" value="RecA_ATP-bd"/>
</dbReference>
<evidence type="ECO:0000256" key="9">
    <source>
        <dbReference type="ARBA" id="ARBA00023125"/>
    </source>
</evidence>